<comment type="cofactor">
    <cofactor evidence="1">
        <name>(R)-lipoate</name>
        <dbReference type="ChEBI" id="CHEBI:83088"/>
    </cofactor>
</comment>
<dbReference type="Proteomes" id="UP000291213">
    <property type="component" value="Unassembled WGS sequence"/>
</dbReference>
<dbReference type="Gene3D" id="4.10.320.10">
    <property type="entry name" value="E3-binding domain"/>
    <property type="match status" value="1"/>
</dbReference>
<feature type="region of interest" description="Disordered" evidence="6">
    <location>
        <begin position="81"/>
        <end position="112"/>
    </location>
</feature>
<dbReference type="GO" id="GO:0016407">
    <property type="term" value="F:acetyltransferase activity"/>
    <property type="evidence" value="ECO:0007669"/>
    <property type="project" value="TreeGrafter"/>
</dbReference>
<dbReference type="AlphaFoldDB" id="A0A401HA13"/>
<comment type="caution">
    <text evidence="9">The sequence shown here is derived from an EMBL/GenBank/DDBJ whole genome shotgun (WGS) entry which is preliminary data.</text>
</comment>
<keyword evidence="9" id="KW-0670">Pyruvate</keyword>
<keyword evidence="3" id="KW-0808">Transferase</keyword>
<evidence type="ECO:0000256" key="6">
    <source>
        <dbReference type="SAM" id="MobiDB-lite"/>
    </source>
</evidence>
<feature type="compositionally biased region" description="Basic and acidic residues" evidence="6">
    <location>
        <begin position="84"/>
        <end position="106"/>
    </location>
</feature>
<feature type="domain" description="Peripheral subunit-binding (PSBD)" evidence="8">
    <location>
        <begin position="121"/>
        <end position="158"/>
    </location>
</feature>
<dbReference type="SUPFAM" id="SSF51230">
    <property type="entry name" value="Single hybrid motif"/>
    <property type="match status" value="1"/>
</dbReference>
<comment type="similarity">
    <text evidence="2">Belongs to the 2-oxoacid dehydrogenase family.</text>
</comment>
<dbReference type="Gene3D" id="2.40.50.100">
    <property type="match status" value="1"/>
</dbReference>
<organism evidence="9 10">
    <name type="scientific">Aeropyrum pernix</name>
    <dbReference type="NCBI Taxonomy" id="56636"/>
    <lineage>
        <taxon>Archaea</taxon>
        <taxon>Thermoproteota</taxon>
        <taxon>Thermoprotei</taxon>
        <taxon>Desulfurococcales</taxon>
        <taxon>Desulfurococcaceae</taxon>
        <taxon>Aeropyrum</taxon>
    </lineage>
</organism>
<evidence type="ECO:0000313" key="9">
    <source>
        <dbReference type="EMBL" id="GBF09220.1"/>
    </source>
</evidence>
<dbReference type="Pfam" id="PF00364">
    <property type="entry name" value="Biotin_lipoyl"/>
    <property type="match status" value="1"/>
</dbReference>
<dbReference type="Pfam" id="PF02817">
    <property type="entry name" value="E3_binding"/>
    <property type="match status" value="1"/>
</dbReference>
<dbReference type="InterPro" id="IPR023213">
    <property type="entry name" value="CAT-like_dom_sf"/>
</dbReference>
<keyword evidence="4" id="KW-0450">Lipoyl</keyword>
<evidence type="ECO:0000313" key="10">
    <source>
        <dbReference type="Proteomes" id="UP000291213"/>
    </source>
</evidence>
<dbReference type="SUPFAM" id="SSF47005">
    <property type="entry name" value="Peripheral subunit-binding domain of 2-oxo acid dehydrogenase complex"/>
    <property type="match status" value="1"/>
</dbReference>
<evidence type="ECO:0000256" key="1">
    <source>
        <dbReference type="ARBA" id="ARBA00001938"/>
    </source>
</evidence>
<evidence type="ECO:0000256" key="5">
    <source>
        <dbReference type="ARBA" id="ARBA00023315"/>
    </source>
</evidence>
<dbReference type="EMBL" id="BDMD01000048">
    <property type="protein sequence ID" value="GBF09220.1"/>
    <property type="molecule type" value="Genomic_DNA"/>
</dbReference>
<evidence type="ECO:0000256" key="4">
    <source>
        <dbReference type="ARBA" id="ARBA00022823"/>
    </source>
</evidence>
<dbReference type="InterPro" id="IPR050743">
    <property type="entry name" value="2-oxoacid_DH_E2_comp"/>
</dbReference>
<evidence type="ECO:0000259" key="7">
    <source>
        <dbReference type="PROSITE" id="PS50968"/>
    </source>
</evidence>
<dbReference type="PANTHER" id="PTHR43178">
    <property type="entry name" value="DIHYDROLIPOAMIDE ACETYLTRANSFERASE COMPONENT OF PYRUVATE DEHYDROGENASE COMPLEX"/>
    <property type="match status" value="1"/>
</dbReference>
<accession>A0A401HA13</accession>
<evidence type="ECO:0000259" key="8">
    <source>
        <dbReference type="PROSITE" id="PS51826"/>
    </source>
</evidence>
<dbReference type="Gene3D" id="3.30.559.10">
    <property type="entry name" value="Chloramphenicol acetyltransferase-like domain"/>
    <property type="match status" value="1"/>
</dbReference>
<dbReference type="GO" id="GO:0005737">
    <property type="term" value="C:cytoplasm"/>
    <property type="evidence" value="ECO:0007669"/>
    <property type="project" value="TreeGrafter"/>
</dbReference>
<gene>
    <name evidence="9" type="ORF">apy_09450</name>
</gene>
<dbReference type="CDD" id="cd06849">
    <property type="entry name" value="lipoyl_domain"/>
    <property type="match status" value="1"/>
</dbReference>
<protein>
    <submittedName>
        <fullName evidence="9">Pyruvate dehydrogenase complex, E2 component</fullName>
    </submittedName>
</protein>
<proteinExistence type="inferred from homology"/>
<dbReference type="InterPro" id="IPR001078">
    <property type="entry name" value="2-oxoacid_DH_actylTfrase"/>
</dbReference>
<evidence type="ECO:0000256" key="2">
    <source>
        <dbReference type="ARBA" id="ARBA00007317"/>
    </source>
</evidence>
<dbReference type="OrthoDB" id="56234at2157"/>
<keyword evidence="5" id="KW-0012">Acyltransferase</keyword>
<dbReference type="InterPro" id="IPR004167">
    <property type="entry name" value="PSBD"/>
</dbReference>
<dbReference type="GO" id="GO:0031405">
    <property type="term" value="F:lipoic acid binding"/>
    <property type="evidence" value="ECO:0007669"/>
    <property type="project" value="TreeGrafter"/>
</dbReference>
<sequence length="412" mass="44873">MSKIVQVKLPDIGEGIAEGEIVEWLVEEGAVVKQFSPLVRVLTAKATVEIPSPYTGRVVRLLAKPGDVVRVGDPIIEIEVEEGEAPKAPEAAEKPSAKAEPPKAEEAAVPPSQAAPAILVRAPPRVRKLARQLGVDLAKVRGTGPRGAITEDDVRRAAAMLAAAPKPAAPQPVAEEAEERIPVRGIKRSMAQSMSLSKSKIPHAYIAEEVDFTELSKLREALKRDAEEKGVRLTYLPFVFKAVAKAIRKYPLVNSEFDEERMEIVVKKAVNIGFAVDTPHGLVVPVVKNVEKKGLFAIAREIADLTAKAREMRLSLEEVSGATFTITNVGSVGSVIGFPVIYPPNVAILGVHRLVERPVYVDGELKPRKIGFVSLSFDHRALEGAYATRFLMEVKRLLENPALLFAEDYEFQ</sequence>
<dbReference type="InterPro" id="IPR036625">
    <property type="entry name" value="E3-bd_dom_sf"/>
</dbReference>
<dbReference type="RefSeq" id="WP_207387665.1">
    <property type="nucleotide sequence ID" value="NZ_BDMD01000048.1"/>
</dbReference>
<dbReference type="InterPro" id="IPR000089">
    <property type="entry name" value="Biotin_lipoyl"/>
</dbReference>
<reference evidence="9 10" key="1">
    <citation type="submission" date="2017-02" db="EMBL/GenBank/DDBJ databases">
        <title>isolation and characterization of a novel temperate virus Aeropyrum globular virus 1 infecting hyperthermophilic archaeon Aeropyrum.</title>
        <authorList>
            <person name="Yumiya M."/>
            <person name="Yoshida T."/>
            <person name="Sako Y."/>
        </authorList>
    </citation>
    <scope>NUCLEOTIDE SEQUENCE [LARGE SCALE GENOMIC DNA]</scope>
    <source>
        <strain evidence="9 10">YK1-12-2013</strain>
    </source>
</reference>
<name>A0A401HA13_AERPX</name>
<dbReference type="SUPFAM" id="SSF52777">
    <property type="entry name" value="CoA-dependent acyltransferases"/>
    <property type="match status" value="1"/>
</dbReference>
<dbReference type="FunFam" id="3.30.559.10:FF:000007">
    <property type="entry name" value="Dihydrolipoamide acetyltransferase component of pyruvate dehydrogenase complex"/>
    <property type="match status" value="1"/>
</dbReference>
<evidence type="ECO:0000256" key="3">
    <source>
        <dbReference type="ARBA" id="ARBA00022679"/>
    </source>
</evidence>
<dbReference type="PROSITE" id="PS50968">
    <property type="entry name" value="BIOTINYL_LIPOYL"/>
    <property type="match status" value="1"/>
</dbReference>
<dbReference type="InterPro" id="IPR011053">
    <property type="entry name" value="Single_hybrid_motif"/>
</dbReference>
<dbReference type="PANTHER" id="PTHR43178:SF5">
    <property type="entry name" value="LIPOAMIDE ACYLTRANSFERASE COMPONENT OF BRANCHED-CHAIN ALPHA-KETO ACID DEHYDROGENASE COMPLEX, MITOCHONDRIAL"/>
    <property type="match status" value="1"/>
</dbReference>
<dbReference type="PROSITE" id="PS51826">
    <property type="entry name" value="PSBD"/>
    <property type="match status" value="1"/>
</dbReference>
<dbReference type="Pfam" id="PF00198">
    <property type="entry name" value="2-oxoacid_dh"/>
    <property type="match status" value="1"/>
</dbReference>
<feature type="domain" description="Lipoyl-binding" evidence="7">
    <location>
        <begin position="4"/>
        <end position="79"/>
    </location>
</feature>